<comment type="caution">
    <text evidence="7">The sequence shown here is derived from an EMBL/GenBank/DDBJ whole genome shotgun (WGS) entry which is preliminary data.</text>
</comment>
<dbReference type="Proteomes" id="UP000053941">
    <property type="component" value="Unassembled WGS sequence"/>
</dbReference>
<evidence type="ECO:0000256" key="4">
    <source>
        <dbReference type="ARBA" id="ARBA00023136"/>
    </source>
</evidence>
<comment type="subcellular location">
    <subcellularLocation>
        <location evidence="1">Membrane</location>
        <topology evidence="1">Multi-pass membrane protein</topology>
    </subcellularLocation>
</comment>
<evidence type="ECO:0000256" key="3">
    <source>
        <dbReference type="ARBA" id="ARBA00022989"/>
    </source>
</evidence>
<evidence type="ECO:0000259" key="6">
    <source>
        <dbReference type="Pfam" id="PF06271"/>
    </source>
</evidence>
<dbReference type="GO" id="GO:0016020">
    <property type="term" value="C:membrane"/>
    <property type="evidence" value="ECO:0007669"/>
    <property type="project" value="UniProtKB-SubCell"/>
</dbReference>
<keyword evidence="3 5" id="KW-1133">Transmembrane helix</keyword>
<feature type="transmembrane region" description="Helical" evidence="5">
    <location>
        <begin position="30"/>
        <end position="49"/>
    </location>
</feature>
<organism evidence="7 8">
    <name type="scientific">Actinobacteria bacterium BACL2 MAG-120802-bin41</name>
    <dbReference type="NCBI Taxonomy" id="1655568"/>
    <lineage>
        <taxon>Bacteria</taxon>
        <taxon>Bacillati</taxon>
        <taxon>Actinomycetota</taxon>
        <taxon>Actinomycetes</taxon>
        <taxon>Actinomycetes incertae sedis</taxon>
        <taxon>ac1 cluster</taxon>
    </lineage>
</organism>
<dbReference type="EMBL" id="LIAS01000253">
    <property type="protein sequence ID" value="KRO27474.1"/>
    <property type="molecule type" value="Genomic_DNA"/>
</dbReference>
<sequence>MENENLDTPTPASEQLASVQARFGAALLDAALLVVTLVIGWVIWSLYTWQTGQSPAKRILKQVVVDASTGERFTWARMALREFAVKGLAGQLLSGATNGITFVIDSLFIFRSDRRTVHDLIVGSKVIQL</sequence>
<dbReference type="InterPro" id="IPR010432">
    <property type="entry name" value="RDD"/>
</dbReference>
<name>A0A0R2NRH0_9ACTN</name>
<gene>
    <name evidence="7" type="ORF">ABR60_05100</name>
</gene>
<dbReference type="AlphaFoldDB" id="A0A0R2NRH0"/>
<keyword evidence="4 5" id="KW-0472">Membrane</keyword>
<evidence type="ECO:0000313" key="8">
    <source>
        <dbReference type="Proteomes" id="UP000053941"/>
    </source>
</evidence>
<dbReference type="Pfam" id="PF06271">
    <property type="entry name" value="RDD"/>
    <property type="match status" value="1"/>
</dbReference>
<proteinExistence type="predicted"/>
<evidence type="ECO:0000256" key="2">
    <source>
        <dbReference type="ARBA" id="ARBA00022692"/>
    </source>
</evidence>
<evidence type="ECO:0000256" key="5">
    <source>
        <dbReference type="SAM" id="Phobius"/>
    </source>
</evidence>
<protein>
    <recommendedName>
        <fullName evidence="6">RDD domain-containing protein</fullName>
    </recommendedName>
</protein>
<feature type="domain" description="RDD" evidence="6">
    <location>
        <begin position="20"/>
        <end position="122"/>
    </location>
</feature>
<evidence type="ECO:0000256" key="1">
    <source>
        <dbReference type="ARBA" id="ARBA00004141"/>
    </source>
</evidence>
<keyword evidence="2 5" id="KW-0812">Transmembrane</keyword>
<evidence type="ECO:0000313" key="7">
    <source>
        <dbReference type="EMBL" id="KRO27474.1"/>
    </source>
</evidence>
<reference evidence="7 8" key="1">
    <citation type="submission" date="2015-10" db="EMBL/GenBank/DDBJ databases">
        <title>Metagenome-Assembled Genomes uncover a global brackish microbiome.</title>
        <authorList>
            <person name="Hugerth L.W."/>
            <person name="Larsson J."/>
            <person name="Alneberg J."/>
            <person name="Lindh M.V."/>
            <person name="Legrand C."/>
            <person name="Pinhassi J."/>
            <person name="Andersson A.F."/>
        </authorList>
    </citation>
    <scope>NUCLEOTIDE SEQUENCE [LARGE SCALE GENOMIC DNA]</scope>
    <source>
        <strain evidence="7">BACL2 MAG-120802-bin41</strain>
    </source>
</reference>
<accession>A0A0R2NRH0</accession>